<evidence type="ECO:0008006" key="4">
    <source>
        <dbReference type="Google" id="ProtNLM"/>
    </source>
</evidence>
<proteinExistence type="predicted"/>
<dbReference type="SUPFAM" id="SSF48452">
    <property type="entry name" value="TPR-like"/>
    <property type="match status" value="1"/>
</dbReference>
<dbReference type="InterPro" id="IPR045921">
    <property type="entry name" value="DUF6340"/>
</dbReference>
<dbReference type="Gene3D" id="3.40.50.10610">
    <property type="entry name" value="ABC-type transport auxiliary lipoprotein component"/>
    <property type="match status" value="1"/>
</dbReference>
<dbReference type="PROSITE" id="PS51257">
    <property type="entry name" value="PROKAR_LIPOPROTEIN"/>
    <property type="match status" value="1"/>
</dbReference>
<dbReference type="Proteomes" id="UP000593994">
    <property type="component" value="Chromosome"/>
</dbReference>
<feature type="chain" id="PRO_5032362679" description="Curli production assembly/transport component CsgG" evidence="1">
    <location>
        <begin position="22"/>
        <end position="332"/>
    </location>
</feature>
<gene>
    <name evidence="2" type="ORF">HUE88_09220</name>
</gene>
<evidence type="ECO:0000313" key="3">
    <source>
        <dbReference type="Proteomes" id="UP000593994"/>
    </source>
</evidence>
<keyword evidence="3" id="KW-1185">Reference proteome</keyword>
<accession>A0A7S7LV38</accession>
<sequence>MKYYILAIATAALLISGCAQKATVYAIQPAEVDRMASTKKVAVSTFSHDTVGLSNKIEVELAGKKVDEKNYFTTISRSDINKVIEEQRLQNSGLFDESSSVKMGRLLGAQALISGDISAASMSDKSFYEKRTKCSDEKCKETYKYSVRCIRRDMAIVAQIKIVDIQKGDIIYAETLSKNGAWKHCSDDTDDLPSKAYGLNMLADEVSRSFVQKLVPYYATYRVLLLDEPDIEYSDKQEDELEHALEYIQHKRYDRAEELLSKLLESTSDKSYVAAYNLAIVKEVQGDLTSARQLFELADSLTVKPVEAVDLAILRINSSISSHRHAQEQMQQ</sequence>
<protein>
    <recommendedName>
        <fullName evidence="4">Curli production assembly/transport component CsgG</fullName>
    </recommendedName>
</protein>
<dbReference type="RefSeq" id="WP_194368417.1">
    <property type="nucleotide sequence ID" value="NZ_CP054492.1"/>
</dbReference>
<dbReference type="Pfam" id="PF19867">
    <property type="entry name" value="DUF6340"/>
    <property type="match status" value="1"/>
</dbReference>
<feature type="signal peptide" evidence="1">
    <location>
        <begin position="1"/>
        <end position="21"/>
    </location>
</feature>
<evidence type="ECO:0000313" key="2">
    <source>
        <dbReference type="EMBL" id="QOY51304.1"/>
    </source>
</evidence>
<dbReference type="InterPro" id="IPR011990">
    <property type="entry name" value="TPR-like_helical_dom_sf"/>
</dbReference>
<name>A0A7S7LV38_9BACT</name>
<dbReference type="Gene3D" id="1.25.40.10">
    <property type="entry name" value="Tetratricopeptide repeat domain"/>
    <property type="match status" value="1"/>
</dbReference>
<organism evidence="2 3">
    <name type="scientific">Candidatus Sulfurimonas baltica</name>
    <dbReference type="NCBI Taxonomy" id="2740404"/>
    <lineage>
        <taxon>Bacteria</taxon>
        <taxon>Pseudomonadati</taxon>
        <taxon>Campylobacterota</taxon>
        <taxon>Epsilonproteobacteria</taxon>
        <taxon>Campylobacterales</taxon>
        <taxon>Sulfurimonadaceae</taxon>
        <taxon>Sulfurimonas</taxon>
    </lineage>
</organism>
<evidence type="ECO:0000256" key="1">
    <source>
        <dbReference type="SAM" id="SignalP"/>
    </source>
</evidence>
<dbReference type="KEGG" id="sbal:HUE88_09220"/>
<dbReference type="EMBL" id="CP054492">
    <property type="protein sequence ID" value="QOY51304.1"/>
    <property type="molecule type" value="Genomic_DNA"/>
</dbReference>
<dbReference type="GO" id="GO:0030288">
    <property type="term" value="C:outer membrane-bounded periplasmic space"/>
    <property type="evidence" value="ECO:0007669"/>
    <property type="project" value="InterPro"/>
</dbReference>
<dbReference type="AlphaFoldDB" id="A0A7S7LV38"/>
<keyword evidence="1" id="KW-0732">Signal</keyword>
<reference evidence="2 3" key="1">
    <citation type="submission" date="2020-05" db="EMBL/GenBank/DDBJ databases">
        <title>Sulfurimonas marisnigri, sp. nov., and Sulfurimonas baltica, sp. nov., manganese oxide reducing chemolithoautotrophs of the class Epsilonproteobacteria isolated from the pelagic redoxclines of the Black and Baltic Seas and emended description of the genus Sulfurimonas.</title>
        <authorList>
            <person name="Henkel J.V."/>
            <person name="Laudan C."/>
            <person name="Werner J."/>
            <person name="Neu T."/>
            <person name="Plewe S."/>
            <person name="Sproer C."/>
            <person name="Bunk B."/>
            <person name="Schulz-Vogt H.N."/>
        </authorList>
    </citation>
    <scope>NUCLEOTIDE SEQUENCE [LARGE SCALE GENOMIC DNA]</scope>
    <source>
        <strain evidence="2 3">GD2</strain>
    </source>
</reference>